<dbReference type="AlphaFoldDB" id="A0A2N9JD19"/>
<organism evidence="2 3">
    <name type="scientific">Micropruina glycogenica</name>
    <dbReference type="NCBI Taxonomy" id="75385"/>
    <lineage>
        <taxon>Bacteria</taxon>
        <taxon>Bacillati</taxon>
        <taxon>Actinomycetota</taxon>
        <taxon>Actinomycetes</taxon>
        <taxon>Propionibacteriales</taxon>
        <taxon>Nocardioidaceae</taxon>
        <taxon>Micropruina</taxon>
    </lineage>
</organism>
<sequence length="197" mass="21681">MFERILELFRGPAPEPIEELTANDSQSSSELAGLAKQWEVVVGVQKHFNDLEWRIRSLALTALTAIVGFAVGTSVANKFIAVGTFKFGYSAFLGLLGAAIWTAFFMSDYKWYHPMLGGAGLAANALETKLGPRLGLDPGEMLSHQIYTASKKSAWRKAHETHSSQKLRVFYLVGYLILAALIVWNLLDLNLPPQATP</sequence>
<dbReference type="RefSeq" id="WP_105185116.1">
    <property type="nucleotide sequence ID" value="NZ_BAAAGO010000015.1"/>
</dbReference>
<keyword evidence="3" id="KW-1185">Reference proteome</keyword>
<proteinExistence type="predicted"/>
<keyword evidence="1" id="KW-0472">Membrane</keyword>
<gene>
    <name evidence="2" type="ORF">MPLG2_0996</name>
</gene>
<evidence type="ECO:0000256" key="1">
    <source>
        <dbReference type="SAM" id="Phobius"/>
    </source>
</evidence>
<dbReference type="KEGG" id="mgg:MPLG2_0996"/>
<name>A0A2N9JD19_9ACTN</name>
<keyword evidence="1" id="KW-0812">Transmembrane</keyword>
<dbReference type="EMBL" id="LT985188">
    <property type="protein sequence ID" value="SPD86032.1"/>
    <property type="molecule type" value="Genomic_DNA"/>
</dbReference>
<feature type="transmembrane region" description="Helical" evidence="1">
    <location>
        <begin position="58"/>
        <end position="81"/>
    </location>
</feature>
<dbReference type="Proteomes" id="UP000238164">
    <property type="component" value="Chromosome 1"/>
</dbReference>
<dbReference type="OrthoDB" id="5197449at2"/>
<feature type="transmembrane region" description="Helical" evidence="1">
    <location>
        <begin position="169"/>
        <end position="187"/>
    </location>
</feature>
<accession>A0A2N9JD19</accession>
<keyword evidence="1" id="KW-1133">Transmembrane helix</keyword>
<evidence type="ECO:0000313" key="3">
    <source>
        <dbReference type="Proteomes" id="UP000238164"/>
    </source>
</evidence>
<feature type="transmembrane region" description="Helical" evidence="1">
    <location>
        <begin position="87"/>
        <end position="106"/>
    </location>
</feature>
<reference evidence="2 3" key="1">
    <citation type="submission" date="2018-02" db="EMBL/GenBank/DDBJ databases">
        <authorList>
            <person name="Cohen D.B."/>
            <person name="Kent A.D."/>
        </authorList>
    </citation>
    <scope>NUCLEOTIDE SEQUENCE [LARGE SCALE GENOMIC DNA]</scope>
    <source>
        <strain evidence="2">1</strain>
    </source>
</reference>
<protein>
    <submittedName>
        <fullName evidence="2">Uncharacterized protein</fullName>
    </submittedName>
</protein>
<evidence type="ECO:0000313" key="2">
    <source>
        <dbReference type="EMBL" id="SPD86032.1"/>
    </source>
</evidence>